<dbReference type="InterPro" id="IPR027417">
    <property type="entry name" value="P-loop_NTPase"/>
</dbReference>
<dbReference type="AlphaFoldDB" id="A0A4Q9L5Y2"/>
<keyword evidence="6" id="KW-0342">GTP-binding</keyword>
<dbReference type="GO" id="GO:0005525">
    <property type="term" value="F:GTP binding"/>
    <property type="evidence" value="ECO:0007669"/>
    <property type="project" value="UniProtKB-KW"/>
</dbReference>
<dbReference type="EMBL" id="PITI01001022">
    <property type="protein sequence ID" value="TBU02914.1"/>
    <property type="molecule type" value="Genomic_DNA"/>
</dbReference>
<comment type="caution">
    <text evidence="10">The sequence shown here is derived from an EMBL/GenBank/DDBJ whole genome shotgun (WGS) entry which is preliminary data.</text>
</comment>
<sequence>MTKKRITKKITIVGEGACGKTCILVKLTKGTFTTDYTPTVFQNSFAAYEIKKQVVELWLWDTAGQEDYNRIITLTYPDTDLLIICFSIDDRNSFEAVKNKWMPELKFHCRNVPYILVGTKSDLRRDSDRLEHMVSHGSIPVTTFQGMDLANEIGALKYFECSAKDGIGVDNIFRFAAEYLHNEHETKKGFSFKKFFEKLFCGICK</sequence>
<dbReference type="VEuPathDB" id="MicrosporidiaDB:CWI36_1022p0020"/>
<dbReference type="PANTHER" id="PTHR24072">
    <property type="entry name" value="RHO FAMILY GTPASE"/>
    <property type="match status" value="1"/>
</dbReference>
<evidence type="ECO:0000256" key="1">
    <source>
        <dbReference type="ARBA" id="ARBA00004342"/>
    </source>
</evidence>
<evidence type="ECO:0000256" key="5">
    <source>
        <dbReference type="ARBA" id="ARBA00022741"/>
    </source>
</evidence>
<dbReference type="PROSITE" id="PS51420">
    <property type="entry name" value="RHO"/>
    <property type="match status" value="1"/>
</dbReference>
<comment type="subcellular location">
    <subcellularLocation>
        <location evidence="1">Cell membrane</location>
        <topology evidence="1">Lipid-anchor</topology>
        <orientation evidence="1">Cytoplasmic side</orientation>
    </subcellularLocation>
</comment>
<dbReference type="VEuPathDB" id="MicrosporidiaDB:CWI39_0060p0010"/>
<evidence type="ECO:0000256" key="3">
    <source>
        <dbReference type="ARBA" id="ARBA00022475"/>
    </source>
</evidence>
<evidence type="ECO:0000256" key="7">
    <source>
        <dbReference type="ARBA" id="ARBA00023136"/>
    </source>
</evidence>
<dbReference type="GO" id="GO:0005886">
    <property type="term" value="C:plasma membrane"/>
    <property type="evidence" value="ECO:0007669"/>
    <property type="project" value="UniProtKB-SubCell"/>
</dbReference>
<dbReference type="PROSITE" id="PS51421">
    <property type="entry name" value="RAS"/>
    <property type="match status" value="1"/>
</dbReference>
<dbReference type="GO" id="GO:0007264">
    <property type="term" value="P:small GTPase-mediated signal transduction"/>
    <property type="evidence" value="ECO:0007669"/>
    <property type="project" value="InterPro"/>
</dbReference>
<comment type="similarity">
    <text evidence="2">Belongs to the small GTPase superfamily. Rho family.</text>
</comment>
<keyword evidence="5" id="KW-0547">Nucleotide-binding</keyword>
<keyword evidence="3" id="KW-1003">Cell membrane</keyword>
<dbReference type="Gene3D" id="3.40.50.300">
    <property type="entry name" value="P-loop containing nucleotide triphosphate hydrolases"/>
    <property type="match status" value="1"/>
</dbReference>
<dbReference type="SMART" id="SM00175">
    <property type="entry name" value="RAB"/>
    <property type="match status" value="1"/>
</dbReference>
<dbReference type="PROSITE" id="PS51419">
    <property type="entry name" value="RAB"/>
    <property type="match status" value="1"/>
</dbReference>
<dbReference type="SUPFAM" id="SSF52540">
    <property type="entry name" value="P-loop containing nucleoside triphosphate hydrolases"/>
    <property type="match status" value="1"/>
</dbReference>
<dbReference type="EMBL" id="PIXR01000060">
    <property type="protein sequence ID" value="TBU09562.1"/>
    <property type="molecule type" value="Genomic_DNA"/>
</dbReference>
<dbReference type="NCBIfam" id="TIGR00231">
    <property type="entry name" value="small_GTP"/>
    <property type="match status" value="1"/>
</dbReference>
<dbReference type="InterPro" id="IPR005225">
    <property type="entry name" value="Small_GTP-bd"/>
</dbReference>
<evidence type="ECO:0000256" key="6">
    <source>
        <dbReference type="ARBA" id="ARBA00023134"/>
    </source>
</evidence>
<name>A0A4Q9L5Y2_9MICR</name>
<evidence type="ECO:0000256" key="9">
    <source>
        <dbReference type="ARBA" id="ARBA00023289"/>
    </source>
</evidence>
<dbReference type="SMART" id="SM00174">
    <property type="entry name" value="RHO"/>
    <property type="match status" value="1"/>
</dbReference>
<keyword evidence="12" id="KW-1185">Reference proteome</keyword>
<dbReference type="GO" id="GO:0003924">
    <property type="term" value="F:GTPase activity"/>
    <property type="evidence" value="ECO:0007669"/>
    <property type="project" value="InterPro"/>
</dbReference>
<gene>
    <name evidence="10" type="ORF">CWI36_1022p0020</name>
    <name evidence="11" type="ORF">CWI39_0060p0010</name>
</gene>
<evidence type="ECO:0000256" key="2">
    <source>
        <dbReference type="ARBA" id="ARBA00010142"/>
    </source>
</evidence>
<dbReference type="STRING" id="148818.A0A4Q9L5Y2"/>
<keyword evidence="7" id="KW-0472">Membrane</keyword>
<evidence type="ECO:0000313" key="11">
    <source>
        <dbReference type="EMBL" id="TBU09562.1"/>
    </source>
</evidence>
<proteinExistence type="inferred from homology"/>
<evidence type="ECO:0000256" key="4">
    <source>
        <dbReference type="ARBA" id="ARBA00022481"/>
    </source>
</evidence>
<evidence type="ECO:0000313" key="10">
    <source>
        <dbReference type="EMBL" id="TBU02914.1"/>
    </source>
</evidence>
<protein>
    <submittedName>
        <fullName evidence="10">Small Ras GTP-binding protein</fullName>
    </submittedName>
</protein>
<keyword evidence="8" id="KW-0449">Lipoprotein</keyword>
<dbReference type="Proteomes" id="UP000293045">
    <property type="component" value="Unassembled WGS sequence"/>
</dbReference>
<organism evidence="10 12">
    <name type="scientific">Hamiltosporidium magnivora</name>
    <dbReference type="NCBI Taxonomy" id="148818"/>
    <lineage>
        <taxon>Eukaryota</taxon>
        <taxon>Fungi</taxon>
        <taxon>Fungi incertae sedis</taxon>
        <taxon>Microsporidia</taxon>
        <taxon>Dubosqiidae</taxon>
        <taxon>Hamiltosporidium</taxon>
    </lineage>
</organism>
<dbReference type="InterPro" id="IPR003578">
    <property type="entry name" value="Small_GTPase_Rho"/>
</dbReference>
<dbReference type="SMART" id="SM00173">
    <property type="entry name" value="RAS"/>
    <property type="match status" value="1"/>
</dbReference>
<dbReference type="Proteomes" id="UP000291404">
    <property type="component" value="Unassembled WGS sequence"/>
</dbReference>
<reference evidence="12 13" key="1">
    <citation type="submission" date="2017-12" db="EMBL/GenBank/DDBJ databases">
        <authorList>
            <person name="Pombert J.-F."/>
            <person name="Haag K.L."/>
            <person name="Ebert D."/>
        </authorList>
    </citation>
    <scope>NUCLEOTIDE SEQUENCE [LARGE SCALE GENOMIC DNA]</scope>
    <source>
        <strain evidence="10">BE-OM-2</strain>
        <strain evidence="11">IL-BN-2</strain>
    </source>
</reference>
<dbReference type="InterPro" id="IPR001806">
    <property type="entry name" value="Small_GTPase"/>
</dbReference>
<dbReference type="PRINTS" id="PR00449">
    <property type="entry name" value="RASTRNSFRMNG"/>
</dbReference>
<accession>A0A4Q9L5Y2</accession>
<dbReference type="FunFam" id="3.40.50.300:FF:000983">
    <property type="entry name" value="Rho family GTPase"/>
    <property type="match status" value="1"/>
</dbReference>
<evidence type="ECO:0000313" key="12">
    <source>
        <dbReference type="Proteomes" id="UP000291404"/>
    </source>
</evidence>
<evidence type="ECO:0000256" key="8">
    <source>
        <dbReference type="ARBA" id="ARBA00023288"/>
    </source>
</evidence>
<dbReference type="Pfam" id="PF00071">
    <property type="entry name" value="Ras"/>
    <property type="match status" value="1"/>
</dbReference>
<keyword evidence="4" id="KW-0488">Methylation</keyword>
<evidence type="ECO:0000313" key="13">
    <source>
        <dbReference type="Proteomes" id="UP000293045"/>
    </source>
</evidence>
<keyword evidence="9" id="KW-0636">Prenylation</keyword>